<evidence type="ECO:0000313" key="1">
    <source>
        <dbReference type="EMBL" id="KOS45870.1"/>
    </source>
</evidence>
<organism evidence="1 2">
    <name type="scientific">Penicillium nordicum</name>
    <dbReference type="NCBI Taxonomy" id="229535"/>
    <lineage>
        <taxon>Eukaryota</taxon>
        <taxon>Fungi</taxon>
        <taxon>Dikarya</taxon>
        <taxon>Ascomycota</taxon>
        <taxon>Pezizomycotina</taxon>
        <taxon>Eurotiomycetes</taxon>
        <taxon>Eurotiomycetidae</taxon>
        <taxon>Eurotiales</taxon>
        <taxon>Aspergillaceae</taxon>
        <taxon>Penicillium</taxon>
    </lineage>
</organism>
<protein>
    <submittedName>
        <fullName evidence="1">Uncharacterized protein</fullName>
    </submittedName>
</protein>
<dbReference type="Proteomes" id="UP000037696">
    <property type="component" value="Unassembled WGS sequence"/>
</dbReference>
<keyword evidence="2" id="KW-1185">Reference proteome</keyword>
<evidence type="ECO:0000313" key="2">
    <source>
        <dbReference type="Proteomes" id="UP000037696"/>
    </source>
</evidence>
<sequence>MPTKTYRGQGSNQPLTIDDTSLCMEMKSFIFQHLRPLENMEIPHLYGAVRNKALRHQQPSIMVDLNPGLYKSCNHYADKWIYNVTLFCMDYESPASSLLRRKMKSPLECLLRSFLG</sequence>
<reference evidence="1 2" key="1">
    <citation type="submission" date="2015-08" db="EMBL/GenBank/DDBJ databases">
        <title>Genome sequencing of Penicillium nordicum.</title>
        <authorList>
            <person name="Nguyen H.D."/>
            <person name="Seifert K.A."/>
        </authorList>
    </citation>
    <scope>NUCLEOTIDE SEQUENCE [LARGE SCALE GENOMIC DNA]</scope>
    <source>
        <strain evidence="1 2">DAOMC 185683</strain>
    </source>
</reference>
<gene>
    <name evidence="1" type="ORF">ACN38_g3160</name>
</gene>
<accession>A0A0M8PE61</accession>
<proteinExistence type="predicted"/>
<dbReference type="EMBL" id="LHQQ01000037">
    <property type="protein sequence ID" value="KOS45870.1"/>
    <property type="molecule type" value="Genomic_DNA"/>
</dbReference>
<name>A0A0M8PE61_9EURO</name>
<comment type="caution">
    <text evidence="1">The sequence shown here is derived from an EMBL/GenBank/DDBJ whole genome shotgun (WGS) entry which is preliminary data.</text>
</comment>
<dbReference type="AlphaFoldDB" id="A0A0M8PE61"/>